<organism evidence="5 6">
    <name type="scientific">Candida parapsilosis</name>
    <name type="common">Yeast</name>
    <dbReference type="NCBI Taxonomy" id="5480"/>
    <lineage>
        <taxon>Eukaryota</taxon>
        <taxon>Fungi</taxon>
        <taxon>Dikarya</taxon>
        <taxon>Ascomycota</taxon>
        <taxon>Saccharomycotina</taxon>
        <taxon>Pichiomycetes</taxon>
        <taxon>Debaryomycetaceae</taxon>
        <taxon>Candida/Lodderomyces clade</taxon>
        <taxon>Candida</taxon>
    </lineage>
</organism>
<feature type="compositionally biased region" description="Basic and acidic residues" evidence="3">
    <location>
        <begin position="336"/>
        <end position="356"/>
    </location>
</feature>
<dbReference type="EMBL" id="JABWAB010000004">
    <property type="protein sequence ID" value="KAF6052435.1"/>
    <property type="molecule type" value="Genomic_DNA"/>
</dbReference>
<dbReference type="Pfam" id="PF12928">
    <property type="entry name" value="tRNA_int_end_N2"/>
    <property type="match status" value="1"/>
</dbReference>
<keyword evidence="5" id="KW-0540">Nuclease</keyword>
<keyword evidence="2" id="KW-0819">tRNA processing</keyword>
<evidence type="ECO:0000256" key="2">
    <source>
        <dbReference type="ARBA" id="ARBA00022694"/>
    </source>
</evidence>
<comment type="caution">
    <text evidence="5">The sequence shown here is derived from an EMBL/GenBank/DDBJ whole genome shotgun (WGS) entry which is preliminary data.</text>
</comment>
<name>A0A8X7NN08_CANPA</name>
<dbReference type="GO" id="GO:0004519">
    <property type="term" value="F:endonuclease activity"/>
    <property type="evidence" value="ECO:0007669"/>
    <property type="project" value="UniProtKB-KW"/>
</dbReference>
<dbReference type="AlphaFoldDB" id="A0A8X7NN08"/>
<dbReference type="InterPro" id="IPR024337">
    <property type="entry name" value="tRNA_splic_suSen54"/>
</dbReference>
<evidence type="ECO:0000313" key="5">
    <source>
        <dbReference type="EMBL" id="KAF6052435.1"/>
    </source>
</evidence>
<evidence type="ECO:0000313" key="6">
    <source>
        <dbReference type="Proteomes" id="UP000590412"/>
    </source>
</evidence>
<dbReference type="InterPro" id="IPR024336">
    <property type="entry name" value="tRNA_splic_suSen54_N"/>
</dbReference>
<dbReference type="Proteomes" id="UP000590412">
    <property type="component" value="Unassembled WGS sequence"/>
</dbReference>
<accession>A0A8X7NN08</accession>
<feature type="region of interest" description="Disordered" evidence="3">
    <location>
        <begin position="325"/>
        <end position="356"/>
    </location>
</feature>
<sequence>MDIDEDEPPTATSYTQPNSHHDMEDEVQDWKLLGTRTTSSSSSSAIPKRGEKEFEPDGTSVQNQSLKESQQAMFDALSNTRGHHVKHKLAGVWVPKLNQCVVLHIRGNFFRDMGVARGSIMYLNQYETVYLVERGSLIAYLSSEEFEDWLDNGSEIEFDIGSKLWALDLEYLYCLVKVDIPQYQVYSYLKRLGYILQAPKLQSTIDKGKVYNSTLNVSFWLLPRKWGILAYPALHTSHFKTKTYFNYTNIYKAITLNTEEIVTDPPTKPLHITYNVWRPTPSFAKKSPPHPDFQLVVFDIKDPSYLTLSQLQHLQSQLCQSESDLVIKPTPKKKPPRVESKRQIRAKQQAERQSKLDKSIQLRNEYWKRRDSSFKQGHSPVILAIVNQGVINFVNLSSGDFNCEFNKEALDEIYPGKPHSIIYQG</sequence>
<dbReference type="PANTHER" id="PTHR21027:SF1">
    <property type="entry name" value="TRNA-SPLICING ENDONUCLEASE SUBUNIT SEN54"/>
    <property type="match status" value="1"/>
</dbReference>
<protein>
    <submittedName>
        <fullName evidence="5">tRNA-splicing endonuclease subunit sen54 N-term family protein</fullName>
    </submittedName>
</protein>
<comment type="similarity">
    <text evidence="1">Belongs to the SEN54 family.</text>
</comment>
<keyword evidence="5" id="KW-0255">Endonuclease</keyword>
<gene>
    <name evidence="5" type="ORF">FOB60_002691</name>
</gene>
<feature type="region of interest" description="Disordered" evidence="3">
    <location>
        <begin position="1"/>
        <end position="67"/>
    </location>
</feature>
<evidence type="ECO:0000256" key="1">
    <source>
        <dbReference type="ARBA" id="ARBA00005736"/>
    </source>
</evidence>
<dbReference type="GO" id="GO:0000214">
    <property type="term" value="C:tRNA-intron endonuclease complex"/>
    <property type="evidence" value="ECO:0007669"/>
    <property type="project" value="TreeGrafter"/>
</dbReference>
<feature type="domain" description="tRNA-splicing endonuclease subunit Sen54 N-terminal" evidence="4">
    <location>
        <begin position="74"/>
        <end position="140"/>
    </location>
</feature>
<dbReference type="GO" id="GO:0000379">
    <property type="term" value="P:tRNA-type intron splice site recognition and cleavage"/>
    <property type="evidence" value="ECO:0007669"/>
    <property type="project" value="TreeGrafter"/>
</dbReference>
<keyword evidence="5" id="KW-0378">Hydrolase</keyword>
<evidence type="ECO:0000256" key="3">
    <source>
        <dbReference type="SAM" id="MobiDB-lite"/>
    </source>
</evidence>
<evidence type="ECO:0000259" key="4">
    <source>
        <dbReference type="Pfam" id="PF12928"/>
    </source>
</evidence>
<proteinExistence type="inferred from homology"/>
<reference evidence="5" key="1">
    <citation type="submission" date="2020-03" db="EMBL/GenBank/DDBJ databases">
        <title>FDA dAtabase for Regulatory Grade micrObial Sequences (FDA-ARGOS): Supporting development and validation of Infectious Disease Dx tests.</title>
        <authorList>
            <person name="Campos J."/>
            <person name="Goldberg B."/>
            <person name="Tallon L."/>
            <person name="Sadzewicz L."/>
            <person name="Vavikolanu K."/>
            <person name="Mehta A."/>
            <person name="Aluvathingal J."/>
            <person name="Nadendla S."/>
            <person name="Nandy P."/>
            <person name="Geyer C."/>
            <person name="Yan Y."/>
            <person name="Sichtig H."/>
        </authorList>
    </citation>
    <scope>NUCLEOTIDE SEQUENCE [LARGE SCALE GENOMIC DNA]</scope>
    <source>
        <strain evidence="5">FDAARGOS_652</strain>
    </source>
</reference>
<dbReference type="PANTHER" id="PTHR21027">
    <property type="entry name" value="TRNA-SPLICING ENDONUCLEASE SUBUNIT SEN54"/>
    <property type="match status" value="1"/>
</dbReference>